<dbReference type="InterPro" id="IPR013815">
    <property type="entry name" value="ATP_grasp_subdomain_1"/>
</dbReference>
<sequence>MQTASDRHEYPAHWEADVVLRDGGTARIRPITVDDAERLVSFYEQVSDESKYYRFFAPYPRLSAKDVHRFTHHDFVDRVGLAATIGGEFIATVRYDRINAAGLSASAPADEAEVAFLVQDAHQGRGVASALLEHIAAVARERDIRRFAAEVLPANSKMIKVFTDAGYTQKRSFEDGVVRLEFDLEPTDRSLAVQRAREQRAEARSVQRLLAPGAVAVIGAGRTPGGVGRSILGNLRDAGFTGRLYAVNRAFPEDLKNFDEVPAHRSVLDIAEPVDLAVVAVPAAHVPEAVAECGEHGVQGLVVVSSGYAESGPEGRERQRELVRQIRTYGMRLIGPNAFGVINTSPEVRLNASLAPETPRPGRIGLYAQSGAIGIALLSRLHRRGGGVTGDTGVSTFVSSGNRADVSGNDVLQYWYDDPDTDVALMYLESIGNPRKFTRLARRTAAAKPLVVVQGARHGGAAPQGHAVRATRLPHATVSALLRQAGVIRVDTITELVDAGLLLARQPLPSGPRVAILGNSESLGLLTYDACLAEGLRPLPPLDLTTAASAEDFHAALARALADDGCDAVVVTAIPAVGETSAADQALAEALRSAAAAAPAKPVLVVHVELGGLAEALSAAASTAPQPTDVAGHPPSLPASAERGDPHRPAERLSAAAQAPDGARLIPAFPAAERAVRALAEAVKYAQWRRDAADPGKVPEYDDIDQKGAAELIDRLLASGQGLTLGTDETCALLSRYGIGVRRALPAPTPDDAAEAARAIGYPVALKATAPHLRHRADLGGVRLDLADEEQLRRAYAELTEMFGKPEELRPVVQGMAPRGVDTVVRAVIDPAAGAVLSFGLAGAASQLLGDIAHRLIPVTDREATSLVRSIRTAPLLFGWRGSAPVDTPALEELMLRVSRLVDDHPEVVAVTLEPVVVAQHGLSVLGATVRLAPPPVRDDLGPRTLPVY</sequence>
<dbReference type="Gene3D" id="3.30.1490.20">
    <property type="entry name" value="ATP-grasp fold, A domain"/>
    <property type="match status" value="1"/>
</dbReference>
<dbReference type="Pfam" id="PF13607">
    <property type="entry name" value="Succ_CoA_lig"/>
    <property type="match status" value="1"/>
</dbReference>
<dbReference type="SMART" id="SM00881">
    <property type="entry name" value="CoA_binding"/>
    <property type="match status" value="1"/>
</dbReference>
<dbReference type="SUPFAM" id="SSF51735">
    <property type="entry name" value="NAD(P)-binding Rossmann-fold domains"/>
    <property type="match status" value="1"/>
</dbReference>
<dbReference type="Proteomes" id="UP000302139">
    <property type="component" value="Unassembled WGS sequence"/>
</dbReference>
<dbReference type="InterPro" id="IPR000182">
    <property type="entry name" value="GNAT_dom"/>
</dbReference>
<evidence type="ECO:0000313" key="3">
    <source>
        <dbReference type="EMBL" id="GDY62226.1"/>
    </source>
</evidence>
<gene>
    <name evidence="3" type="ORF">SAV14893_016190</name>
</gene>
<dbReference type="Pfam" id="PF13380">
    <property type="entry name" value="CoA_binding_2"/>
    <property type="match status" value="1"/>
</dbReference>
<dbReference type="Pfam" id="PF00583">
    <property type="entry name" value="Acetyltransf_1"/>
    <property type="match status" value="1"/>
</dbReference>
<feature type="domain" description="N-acetyltransferase" evidence="2">
    <location>
        <begin position="26"/>
        <end position="185"/>
    </location>
</feature>
<evidence type="ECO:0000259" key="2">
    <source>
        <dbReference type="PROSITE" id="PS51186"/>
    </source>
</evidence>
<dbReference type="OMA" id="IVIYMES"/>
<dbReference type="AlphaFoldDB" id="A0A4D4LS70"/>
<organism evidence="3 4">
    <name type="scientific">Streptomyces avermitilis</name>
    <dbReference type="NCBI Taxonomy" id="33903"/>
    <lineage>
        <taxon>Bacteria</taxon>
        <taxon>Bacillati</taxon>
        <taxon>Actinomycetota</taxon>
        <taxon>Actinomycetes</taxon>
        <taxon>Kitasatosporales</taxon>
        <taxon>Streptomycetaceae</taxon>
        <taxon>Streptomyces</taxon>
    </lineage>
</organism>
<dbReference type="Gene3D" id="3.40.50.720">
    <property type="entry name" value="NAD(P)-binding Rossmann-like Domain"/>
    <property type="match status" value="1"/>
</dbReference>
<feature type="region of interest" description="Disordered" evidence="1">
    <location>
        <begin position="624"/>
        <end position="658"/>
    </location>
</feature>
<comment type="caution">
    <text evidence="3">The sequence shown here is derived from an EMBL/GenBank/DDBJ whole genome shotgun (WGS) entry which is preliminary data.</text>
</comment>
<dbReference type="PANTHER" id="PTHR42793:SF1">
    <property type="entry name" value="PEPTIDYL-LYSINE N-ACETYLTRANSFERASE PATZ"/>
    <property type="match status" value="1"/>
</dbReference>
<evidence type="ECO:0000313" key="4">
    <source>
        <dbReference type="Proteomes" id="UP000302139"/>
    </source>
</evidence>
<dbReference type="InterPro" id="IPR003781">
    <property type="entry name" value="CoA-bd"/>
</dbReference>
<dbReference type="SUPFAM" id="SSF56059">
    <property type="entry name" value="Glutathione synthetase ATP-binding domain-like"/>
    <property type="match status" value="1"/>
</dbReference>
<dbReference type="InterPro" id="IPR016102">
    <property type="entry name" value="Succinyl-CoA_synth-like"/>
</dbReference>
<accession>A0A4D4LS70</accession>
<name>A0A4D4LS70_STRAX</name>
<feature type="compositionally biased region" description="Basic and acidic residues" evidence="1">
    <location>
        <begin position="642"/>
        <end position="651"/>
    </location>
</feature>
<dbReference type="PANTHER" id="PTHR42793">
    <property type="entry name" value="COA BINDING DOMAIN CONTAINING PROTEIN"/>
    <property type="match status" value="1"/>
</dbReference>
<dbReference type="GeneID" id="41539505"/>
<dbReference type="EMBL" id="BJHX01000001">
    <property type="protein sequence ID" value="GDY62226.1"/>
    <property type="molecule type" value="Genomic_DNA"/>
</dbReference>
<dbReference type="GO" id="GO:0016747">
    <property type="term" value="F:acyltransferase activity, transferring groups other than amino-acyl groups"/>
    <property type="evidence" value="ECO:0007669"/>
    <property type="project" value="InterPro"/>
</dbReference>
<dbReference type="Gene3D" id="3.30.470.20">
    <property type="entry name" value="ATP-grasp fold, B domain"/>
    <property type="match status" value="1"/>
</dbReference>
<dbReference type="Gene3D" id="3.40.50.261">
    <property type="entry name" value="Succinyl-CoA synthetase domains"/>
    <property type="match status" value="2"/>
</dbReference>
<dbReference type="InterPro" id="IPR036291">
    <property type="entry name" value="NAD(P)-bd_dom_sf"/>
</dbReference>
<protein>
    <recommendedName>
        <fullName evidence="2">N-acetyltransferase domain-containing protein</fullName>
    </recommendedName>
</protein>
<dbReference type="GO" id="GO:0005524">
    <property type="term" value="F:ATP binding"/>
    <property type="evidence" value="ECO:0007669"/>
    <property type="project" value="InterPro"/>
</dbReference>
<evidence type="ECO:0000256" key="1">
    <source>
        <dbReference type="SAM" id="MobiDB-lite"/>
    </source>
</evidence>
<reference evidence="3 4" key="1">
    <citation type="submission" date="2019-04" db="EMBL/GenBank/DDBJ databases">
        <title>Draft genome sequences of Streptomyces avermitilis NBRC 14893.</title>
        <authorList>
            <person name="Komaki H."/>
            <person name="Tamura T."/>
            <person name="Hosoyama A."/>
        </authorList>
    </citation>
    <scope>NUCLEOTIDE SEQUENCE [LARGE SCALE GENOMIC DNA]</scope>
    <source>
        <strain evidence="3 4">NBRC 14893</strain>
    </source>
</reference>
<dbReference type="InterPro" id="IPR016181">
    <property type="entry name" value="Acyl_CoA_acyltransferase"/>
</dbReference>
<proteinExistence type="predicted"/>
<dbReference type="SUPFAM" id="SSF55729">
    <property type="entry name" value="Acyl-CoA N-acyltransferases (Nat)"/>
    <property type="match status" value="1"/>
</dbReference>
<dbReference type="CDD" id="cd04301">
    <property type="entry name" value="NAT_SF"/>
    <property type="match status" value="1"/>
</dbReference>
<dbReference type="RefSeq" id="WP_010983854.1">
    <property type="nucleotide sequence ID" value="NZ_BAABTN010000044.1"/>
</dbReference>
<dbReference type="InterPro" id="IPR032875">
    <property type="entry name" value="Succ_CoA_lig_flav_dom"/>
</dbReference>
<dbReference type="PROSITE" id="PS51186">
    <property type="entry name" value="GNAT"/>
    <property type="match status" value="1"/>
</dbReference>
<dbReference type="SUPFAM" id="SSF52210">
    <property type="entry name" value="Succinyl-CoA synthetase domains"/>
    <property type="match status" value="2"/>
</dbReference>
<dbReference type="Pfam" id="PF13549">
    <property type="entry name" value="ATP-grasp_5"/>
    <property type="match status" value="1"/>
</dbReference>
<dbReference type="Gene3D" id="3.40.630.30">
    <property type="match status" value="1"/>
</dbReference>